<dbReference type="Gene3D" id="3.90.25.10">
    <property type="entry name" value="UDP-galactose 4-epimerase, domain 1"/>
    <property type="match status" value="1"/>
</dbReference>
<feature type="domain" description="NmrA-like" evidence="3">
    <location>
        <begin position="3"/>
        <end position="282"/>
    </location>
</feature>
<dbReference type="PANTHER" id="PTHR42748:SF25">
    <property type="entry name" value="NMRA FAMILY PROTEIN"/>
    <property type="match status" value="1"/>
</dbReference>
<dbReference type="InterPro" id="IPR051164">
    <property type="entry name" value="NmrA-like_oxidored"/>
</dbReference>
<reference evidence="4 5" key="1">
    <citation type="submission" date="2023-01" db="EMBL/GenBank/DDBJ databases">
        <title>Analysis of 21 Apiospora genomes using comparative genomics revels a genus with tremendous synthesis potential of carbohydrate active enzymes and secondary metabolites.</title>
        <authorList>
            <person name="Sorensen T."/>
        </authorList>
    </citation>
    <scope>NUCLEOTIDE SEQUENCE [LARGE SCALE GENOMIC DNA]</scope>
    <source>
        <strain evidence="4 5">CBS 117206</strain>
    </source>
</reference>
<evidence type="ECO:0000313" key="4">
    <source>
        <dbReference type="EMBL" id="KAK8114286.1"/>
    </source>
</evidence>
<protein>
    <recommendedName>
        <fullName evidence="3">NmrA-like domain-containing protein</fullName>
    </recommendedName>
</protein>
<organism evidence="4 5">
    <name type="scientific">Apiospora kogelbergensis</name>
    <dbReference type="NCBI Taxonomy" id="1337665"/>
    <lineage>
        <taxon>Eukaryota</taxon>
        <taxon>Fungi</taxon>
        <taxon>Dikarya</taxon>
        <taxon>Ascomycota</taxon>
        <taxon>Pezizomycotina</taxon>
        <taxon>Sordariomycetes</taxon>
        <taxon>Xylariomycetidae</taxon>
        <taxon>Amphisphaeriales</taxon>
        <taxon>Apiosporaceae</taxon>
        <taxon>Apiospora</taxon>
    </lineage>
</organism>
<dbReference type="InterPro" id="IPR036291">
    <property type="entry name" value="NAD(P)-bd_dom_sf"/>
</dbReference>
<keyword evidence="5" id="KW-1185">Reference proteome</keyword>
<keyword evidence="2" id="KW-0521">NADP</keyword>
<dbReference type="PANTHER" id="PTHR42748">
    <property type="entry name" value="NITROGEN METABOLITE REPRESSION PROTEIN NMRA FAMILY MEMBER"/>
    <property type="match status" value="1"/>
</dbReference>
<comment type="caution">
    <text evidence="4">The sequence shown here is derived from an EMBL/GenBank/DDBJ whole genome shotgun (WGS) entry which is preliminary data.</text>
</comment>
<dbReference type="GO" id="GO:0005634">
    <property type="term" value="C:nucleus"/>
    <property type="evidence" value="ECO:0007669"/>
    <property type="project" value="TreeGrafter"/>
</dbReference>
<proteinExistence type="inferred from homology"/>
<evidence type="ECO:0000259" key="3">
    <source>
        <dbReference type="Pfam" id="PF05368"/>
    </source>
</evidence>
<dbReference type="Proteomes" id="UP001392437">
    <property type="component" value="Unassembled WGS sequence"/>
</dbReference>
<dbReference type="Gene3D" id="3.40.50.720">
    <property type="entry name" value="NAD(P)-binding Rossmann-like Domain"/>
    <property type="match status" value="1"/>
</dbReference>
<dbReference type="SUPFAM" id="SSF51735">
    <property type="entry name" value="NAD(P)-binding Rossmann-fold domains"/>
    <property type="match status" value="1"/>
</dbReference>
<gene>
    <name evidence="4" type="ORF">PG999_006355</name>
</gene>
<sequence>MSHPILVTGATGRQGGAVVDALLALEQANITILAVTRDTKSAGAKKLVEKSASIKLVQGNLDNVPALFQEAERVHSEPVWGVYLVQVSLDQGATLESEVAQGKAVVDEAIRHGVKHFVYSSVERGGDEASWENPTPILHFQSKYRIERYLRDVASPGKQGERMGWTILRPVAFMDNLKPEFPTKVFMAALRNHLKANKANQWVAVHDIGVFAAKAFSDPDSWNHRAVGLAGDELTFEQMDTSFLNSTGHPTPVTFWFMGSVLTYMVSELRLMIGWFATDGYRADIKARRQEYPGLMTMEQWLAQKSAFQNK</sequence>
<dbReference type="AlphaFoldDB" id="A0AAW0QV85"/>
<evidence type="ECO:0000313" key="5">
    <source>
        <dbReference type="Proteomes" id="UP001392437"/>
    </source>
</evidence>
<evidence type="ECO:0000256" key="1">
    <source>
        <dbReference type="ARBA" id="ARBA00006328"/>
    </source>
</evidence>
<dbReference type="InterPro" id="IPR008030">
    <property type="entry name" value="NmrA-like"/>
</dbReference>
<accession>A0AAW0QV85</accession>
<dbReference type="EMBL" id="JAQQWP010000006">
    <property type="protein sequence ID" value="KAK8114286.1"/>
    <property type="molecule type" value="Genomic_DNA"/>
</dbReference>
<name>A0AAW0QV85_9PEZI</name>
<evidence type="ECO:0000256" key="2">
    <source>
        <dbReference type="ARBA" id="ARBA00022857"/>
    </source>
</evidence>
<comment type="similarity">
    <text evidence="1">Belongs to the NmrA-type oxidoreductase family.</text>
</comment>
<dbReference type="Pfam" id="PF05368">
    <property type="entry name" value="NmrA"/>
    <property type="match status" value="1"/>
</dbReference>